<evidence type="ECO:0000256" key="3">
    <source>
        <dbReference type="ARBA" id="ARBA00022801"/>
    </source>
</evidence>
<accession>A0A4P9WC54</accession>
<evidence type="ECO:0000256" key="8">
    <source>
        <dbReference type="RuleBase" id="RU004273"/>
    </source>
</evidence>
<dbReference type="InterPro" id="IPR004843">
    <property type="entry name" value="Calcineurin-like_PHP"/>
</dbReference>
<evidence type="ECO:0000256" key="7">
    <source>
        <dbReference type="ARBA" id="ARBA00048336"/>
    </source>
</evidence>
<dbReference type="GO" id="GO:0004722">
    <property type="term" value="F:protein serine/threonine phosphatase activity"/>
    <property type="evidence" value="ECO:0007669"/>
    <property type="project" value="UniProtKB-EC"/>
</dbReference>
<dbReference type="Gene3D" id="3.60.21.10">
    <property type="match status" value="1"/>
</dbReference>
<sequence length="199" mass="23043">MNRYPPKSRYLFLGDYVDRGQHSVETICLLFAYKLKFPDSIFLLRGNHEDSQLNRVYGSTDECKRKYNMKVWKTFVDCFNYMPVAAMISYNVFCCHGGLSPDLLKISQVDLIRRPCPIPEEGLTCNLLWADPEKNISGASWIFPADVAERFCRENDIDLVCRAHQVVEDGYEFFANRKLITVFLHPITTSSLMDVLECF</sequence>
<keyword evidence="2" id="KW-0479">Metal-binding</keyword>
<dbReference type="InterPro" id="IPR029052">
    <property type="entry name" value="Metallo-depent_PP-like"/>
</dbReference>
<dbReference type="GO" id="GO:0005634">
    <property type="term" value="C:nucleus"/>
    <property type="evidence" value="ECO:0007669"/>
    <property type="project" value="TreeGrafter"/>
</dbReference>
<evidence type="ECO:0000313" key="10">
    <source>
        <dbReference type="EMBL" id="RKO88460.1"/>
    </source>
</evidence>
<dbReference type="EMBL" id="KZ996699">
    <property type="protein sequence ID" value="RKO88460.1"/>
    <property type="molecule type" value="Genomic_DNA"/>
</dbReference>
<dbReference type="SUPFAM" id="SSF56300">
    <property type="entry name" value="Metallo-dependent phosphatases"/>
    <property type="match status" value="1"/>
</dbReference>
<comment type="catalytic activity">
    <reaction evidence="6">
        <text>O-phospho-L-seryl-[protein] + H2O = L-seryl-[protein] + phosphate</text>
        <dbReference type="Rhea" id="RHEA:20629"/>
        <dbReference type="Rhea" id="RHEA-COMP:9863"/>
        <dbReference type="Rhea" id="RHEA-COMP:11604"/>
        <dbReference type="ChEBI" id="CHEBI:15377"/>
        <dbReference type="ChEBI" id="CHEBI:29999"/>
        <dbReference type="ChEBI" id="CHEBI:43474"/>
        <dbReference type="ChEBI" id="CHEBI:83421"/>
        <dbReference type="EC" id="3.1.3.16"/>
    </reaction>
</comment>
<dbReference type="Proteomes" id="UP000269721">
    <property type="component" value="Unassembled WGS sequence"/>
</dbReference>
<organism evidence="10 11">
    <name type="scientific">Blyttiomyces helicus</name>
    <dbReference type="NCBI Taxonomy" id="388810"/>
    <lineage>
        <taxon>Eukaryota</taxon>
        <taxon>Fungi</taxon>
        <taxon>Fungi incertae sedis</taxon>
        <taxon>Chytridiomycota</taxon>
        <taxon>Chytridiomycota incertae sedis</taxon>
        <taxon>Chytridiomycetes</taxon>
        <taxon>Chytridiomycetes incertae sedis</taxon>
        <taxon>Blyttiomyces</taxon>
    </lineage>
</organism>
<keyword evidence="5" id="KW-0464">Manganese</keyword>
<dbReference type="InterPro" id="IPR050341">
    <property type="entry name" value="PP1_catalytic_subunit"/>
</dbReference>
<dbReference type="PROSITE" id="PS00125">
    <property type="entry name" value="SER_THR_PHOSPHATASE"/>
    <property type="match status" value="1"/>
</dbReference>
<proteinExistence type="inferred from homology"/>
<dbReference type="PANTHER" id="PTHR11668:SF300">
    <property type="entry name" value="SERINE_THREONINE-PROTEIN PHOSPHATASE"/>
    <property type="match status" value="1"/>
</dbReference>
<dbReference type="SMART" id="SM00156">
    <property type="entry name" value="PP2Ac"/>
    <property type="match status" value="1"/>
</dbReference>
<evidence type="ECO:0000259" key="9">
    <source>
        <dbReference type="PROSITE" id="PS00125"/>
    </source>
</evidence>
<dbReference type="OrthoDB" id="1930084at2759"/>
<evidence type="ECO:0000256" key="5">
    <source>
        <dbReference type="ARBA" id="ARBA00023211"/>
    </source>
</evidence>
<dbReference type="GO" id="GO:0005737">
    <property type="term" value="C:cytoplasm"/>
    <property type="evidence" value="ECO:0007669"/>
    <property type="project" value="TreeGrafter"/>
</dbReference>
<dbReference type="PRINTS" id="PR00114">
    <property type="entry name" value="STPHPHTASE"/>
</dbReference>
<gene>
    <name evidence="10" type="ORF">BDK51DRAFT_35590</name>
</gene>
<keyword evidence="4" id="KW-0904">Protein phosphatase</keyword>
<comment type="cofactor">
    <cofactor evidence="1">
        <name>Mn(2+)</name>
        <dbReference type="ChEBI" id="CHEBI:29035"/>
    </cofactor>
</comment>
<evidence type="ECO:0000313" key="11">
    <source>
        <dbReference type="Proteomes" id="UP000269721"/>
    </source>
</evidence>
<keyword evidence="3 8" id="KW-0378">Hydrolase</keyword>
<evidence type="ECO:0000256" key="2">
    <source>
        <dbReference type="ARBA" id="ARBA00022723"/>
    </source>
</evidence>
<evidence type="ECO:0000256" key="6">
    <source>
        <dbReference type="ARBA" id="ARBA00047761"/>
    </source>
</evidence>
<dbReference type="InterPro" id="IPR006186">
    <property type="entry name" value="Ser/Thr-sp_prot-phosphatase"/>
</dbReference>
<reference evidence="11" key="1">
    <citation type="journal article" date="2018" name="Nat. Microbiol.">
        <title>Leveraging single-cell genomics to expand the fungal tree of life.</title>
        <authorList>
            <person name="Ahrendt S.R."/>
            <person name="Quandt C.A."/>
            <person name="Ciobanu D."/>
            <person name="Clum A."/>
            <person name="Salamov A."/>
            <person name="Andreopoulos B."/>
            <person name="Cheng J.F."/>
            <person name="Woyke T."/>
            <person name="Pelin A."/>
            <person name="Henrissat B."/>
            <person name="Reynolds N.K."/>
            <person name="Benny G.L."/>
            <person name="Smith M.E."/>
            <person name="James T.Y."/>
            <person name="Grigoriev I.V."/>
        </authorList>
    </citation>
    <scope>NUCLEOTIDE SEQUENCE [LARGE SCALE GENOMIC DNA]</scope>
</reference>
<dbReference type="GO" id="GO:0046872">
    <property type="term" value="F:metal ion binding"/>
    <property type="evidence" value="ECO:0007669"/>
    <property type="project" value="UniProtKB-KW"/>
</dbReference>
<dbReference type="Pfam" id="PF00149">
    <property type="entry name" value="Metallophos"/>
    <property type="match status" value="1"/>
</dbReference>
<evidence type="ECO:0000256" key="4">
    <source>
        <dbReference type="ARBA" id="ARBA00022912"/>
    </source>
</evidence>
<dbReference type="AlphaFoldDB" id="A0A4P9WC54"/>
<protein>
    <recommendedName>
        <fullName evidence="8">Serine/threonine-protein phosphatase</fullName>
        <ecNumber evidence="8">3.1.3.16</ecNumber>
    </recommendedName>
</protein>
<name>A0A4P9WC54_9FUNG</name>
<feature type="domain" description="Serine/threonine specific protein phosphatases" evidence="9">
    <location>
        <begin position="44"/>
        <end position="49"/>
    </location>
</feature>
<dbReference type="PANTHER" id="PTHR11668">
    <property type="entry name" value="SERINE/THREONINE PROTEIN PHOSPHATASE"/>
    <property type="match status" value="1"/>
</dbReference>
<evidence type="ECO:0000256" key="1">
    <source>
        <dbReference type="ARBA" id="ARBA00001936"/>
    </source>
</evidence>
<dbReference type="EC" id="3.1.3.16" evidence="8"/>
<comment type="similarity">
    <text evidence="8">Belongs to the PPP phosphatase family.</text>
</comment>
<comment type="catalytic activity">
    <reaction evidence="7 8">
        <text>O-phospho-L-threonyl-[protein] + H2O = L-threonyl-[protein] + phosphate</text>
        <dbReference type="Rhea" id="RHEA:47004"/>
        <dbReference type="Rhea" id="RHEA-COMP:11060"/>
        <dbReference type="Rhea" id="RHEA-COMP:11605"/>
        <dbReference type="ChEBI" id="CHEBI:15377"/>
        <dbReference type="ChEBI" id="CHEBI:30013"/>
        <dbReference type="ChEBI" id="CHEBI:43474"/>
        <dbReference type="ChEBI" id="CHEBI:61977"/>
        <dbReference type="EC" id="3.1.3.16"/>
    </reaction>
</comment>
<keyword evidence="11" id="KW-1185">Reference proteome</keyword>